<evidence type="ECO:0000256" key="1">
    <source>
        <dbReference type="SAM" id="MobiDB-lite"/>
    </source>
</evidence>
<dbReference type="GeneID" id="68110247"/>
<dbReference type="EMBL" id="VFQX01000033">
    <property type="protein sequence ID" value="KAF0977707.1"/>
    <property type="molecule type" value="Genomic_DNA"/>
</dbReference>
<gene>
    <name evidence="2" type="ORF">FDP41_003029</name>
</gene>
<evidence type="ECO:0000313" key="2">
    <source>
        <dbReference type="EMBL" id="KAF0977707.1"/>
    </source>
</evidence>
<dbReference type="RefSeq" id="XP_044562420.1">
    <property type="nucleotide sequence ID" value="XM_044706288.1"/>
</dbReference>
<dbReference type="VEuPathDB" id="AmoebaDB:NF0095760"/>
<accession>A0A6A5BL24</accession>
<keyword evidence="3" id="KW-1185">Reference proteome</keyword>
<reference evidence="2 3" key="1">
    <citation type="journal article" date="2019" name="Sci. Rep.">
        <title>Nanopore sequencing improves the draft genome of the human pathogenic amoeba Naegleria fowleri.</title>
        <authorList>
            <person name="Liechti N."/>
            <person name="Schurch N."/>
            <person name="Bruggmann R."/>
            <person name="Wittwer M."/>
        </authorList>
    </citation>
    <scope>NUCLEOTIDE SEQUENCE [LARGE SCALE GENOMIC DNA]</scope>
    <source>
        <strain evidence="2 3">ATCC 30894</strain>
    </source>
</reference>
<feature type="region of interest" description="Disordered" evidence="1">
    <location>
        <begin position="1"/>
        <end position="22"/>
    </location>
</feature>
<sequence length="87" mass="10318">MVQPQPHHNNYEEHEGVANPRAEYLTEYQPSAYQTSKDHHENNICGLPRGINSHHDTVLNHHEKQLIISQFWDKFHQNIVEQARKKQ</sequence>
<evidence type="ECO:0000313" key="3">
    <source>
        <dbReference type="Proteomes" id="UP000444721"/>
    </source>
</evidence>
<organism evidence="2 3">
    <name type="scientific">Naegleria fowleri</name>
    <name type="common">Brain eating amoeba</name>
    <dbReference type="NCBI Taxonomy" id="5763"/>
    <lineage>
        <taxon>Eukaryota</taxon>
        <taxon>Discoba</taxon>
        <taxon>Heterolobosea</taxon>
        <taxon>Tetramitia</taxon>
        <taxon>Eutetramitia</taxon>
        <taxon>Vahlkampfiidae</taxon>
        <taxon>Naegleria</taxon>
    </lineage>
</organism>
<dbReference type="AlphaFoldDB" id="A0A6A5BL24"/>
<proteinExistence type="predicted"/>
<protein>
    <submittedName>
        <fullName evidence="2">Uncharacterized protein</fullName>
    </submittedName>
</protein>
<dbReference type="Proteomes" id="UP000444721">
    <property type="component" value="Unassembled WGS sequence"/>
</dbReference>
<name>A0A6A5BL24_NAEFO</name>
<dbReference type="VEuPathDB" id="AmoebaDB:FDP41_003029"/>
<comment type="caution">
    <text evidence="2">The sequence shown here is derived from an EMBL/GenBank/DDBJ whole genome shotgun (WGS) entry which is preliminary data.</text>
</comment>